<dbReference type="OrthoDB" id="448649at2759"/>
<proteinExistence type="inferred from homology"/>
<evidence type="ECO:0000256" key="6">
    <source>
        <dbReference type="ARBA" id="ARBA00022824"/>
    </source>
</evidence>
<dbReference type="GO" id="GO:0005783">
    <property type="term" value="C:endoplasmic reticulum"/>
    <property type="evidence" value="ECO:0007669"/>
    <property type="project" value="InterPro"/>
</dbReference>
<name>A0A8K0T0C2_9HYPO</name>
<feature type="signal peptide" evidence="9">
    <location>
        <begin position="1"/>
        <end position="32"/>
    </location>
</feature>
<keyword evidence="7" id="KW-0653">Protein transport</keyword>
<keyword evidence="5 9" id="KW-0732">Signal</keyword>
<feature type="chain" id="PRO_5035469794" description="Nucleotide exchange factor SIL1" evidence="9">
    <location>
        <begin position="33"/>
        <end position="405"/>
    </location>
</feature>
<reference evidence="10" key="1">
    <citation type="journal article" date="2021" name="Nat. Commun.">
        <title>Genetic determinants of endophytism in the Arabidopsis root mycobiome.</title>
        <authorList>
            <person name="Mesny F."/>
            <person name="Miyauchi S."/>
            <person name="Thiergart T."/>
            <person name="Pickel B."/>
            <person name="Atanasova L."/>
            <person name="Karlsson M."/>
            <person name="Huettel B."/>
            <person name="Barry K.W."/>
            <person name="Haridas S."/>
            <person name="Chen C."/>
            <person name="Bauer D."/>
            <person name="Andreopoulos W."/>
            <person name="Pangilinan J."/>
            <person name="LaButti K."/>
            <person name="Riley R."/>
            <person name="Lipzen A."/>
            <person name="Clum A."/>
            <person name="Drula E."/>
            <person name="Henrissat B."/>
            <person name="Kohler A."/>
            <person name="Grigoriev I.V."/>
            <person name="Martin F.M."/>
            <person name="Hacquard S."/>
        </authorList>
    </citation>
    <scope>NUCLEOTIDE SEQUENCE</scope>
    <source>
        <strain evidence="10">MPI-CAGE-CH-0235</strain>
    </source>
</reference>
<evidence type="ECO:0000256" key="5">
    <source>
        <dbReference type="ARBA" id="ARBA00022729"/>
    </source>
</evidence>
<comment type="caution">
    <text evidence="10">The sequence shown here is derived from an EMBL/GenBank/DDBJ whole genome shotgun (WGS) entry which is preliminary data.</text>
</comment>
<dbReference type="AlphaFoldDB" id="A0A8K0T0C2"/>
<gene>
    <name evidence="10" type="ORF">B0I35DRAFT_405814</name>
</gene>
<evidence type="ECO:0000256" key="8">
    <source>
        <dbReference type="ARBA" id="ARBA00023010"/>
    </source>
</evidence>
<sequence length="405" mass="43965">MVAKQPGARPALLCLCMIFGFILCALAAPAAAQKPPPSSDVELICHTDDPKDCYPKVFQPTDEFQTVHDDQDIPNGLHVRLNIWTGQREAKINVPDEQDPSLEGLPVDQAVVIVDPEEPATPPIPKGAPAYDSVGKIKEPEHEAVGFAHALKLLKSGSGGSDPGFDDALEVMEDISHDIYYGLKITEDTDVLKGLFCLMADTSVPVTEGVVPRDQQAAGILASALQNNPSALKEVVKNWGDVASHQCVKDGPRVDETLFSSLVSPDASSNKRVAPKAKAKVGVINGLIKDDKIRAEFISSGGMQKLLEVLVPEGKEWAGAQRKVGQLVLDNFLDEDMGAKLGQWPKVPKQEDSRCRGAEGSPQEGCWDYHVERIMKENKGNSGHWSKDVHDRLAALRKAEDHKEL</sequence>
<comment type="subunit">
    <text evidence="2">Interacts with KAR2.</text>
</comment>
<dbReference type="EMBL" id="JAGPNK010000002">
    <property type="protein sequence ID" value="KAH7326601.1"/>
    <property type="molecule type" value="Genomic_DNA"/>
</dbReference>
<accession>A0A8K0T0C2</accession>
<dbReference type="InterPro" id="IPR011989">
    <property type="entry name" value="ARM-like"/>
</dbReference>
<evidence type="ECO:0000313" key="11">
    <source>
        <dbReference type="Proteomes" id="UP000813444"/>
    </source>
</evidence>
<organism evidence="10 11">
    <name type="scientific">Stachybotrys elegans</name>
    <dbReference type="NCBI Taxonomy" id="80388"/>
    <lineage>
        <taxon>Eukaryota</taxon>
        <taxon>Fungi</taxon>
        <taxon>Dikarya</taxon>
        <taxon>Ascomycota</taxon>
        <taxon>Pezizomycotina</taxon>
        <taxon>Sordariomycetes</taxon>
        <taxon>Hypocreomycetidae</taxon>
        <taxon>Hypocreales</taxon>
        <taxon>Stachybotryaceae</taxon>
        <taxon>Stachybotrys</taxon>
    </lineage>
</organism>
<evidence type="ECO:0000256" key="7">
    <source>
        <dbReference type="ARBA" id="ARBA00022927"/>
    </source>
</evidence>
<dbReference type="InterPro" id="IPR031884">
    <property type="entry name" value="Sil1_fungi"/>
</dbReference>
<dbReference type="GO" id="GO:0000774">
    <property type="term" value="F:adenyl-nucleotide exchange factor activity"/>
    <property type="evidence" value="ECO:0007669"/>
    <property type="project" value="InterPro"/>
</dbReference>
<keyword evidence="6" id="KW-0256">Endoplasmic reticulum</keyword>
<keyword evidence="8" id="KW-0811">Translocation</keyword>
<comment type="similarity">
    <text evidence="1">Belongs to the SIL1 family.</text>
</comment>
<dbReference type="GO" id="GO:0015031">
    <property type="term" value="P:protein transport"/>
    <property type="evidence" value="ECO:0007669"/>
    <property type="project" value="UniProtKB-KW"/>
</dbReference>
<dbReference type="Gene3D" id="1.25.10.10">
    <property type="entry name" value="Leucine-rich Repeat Variant"/>
    <property type="match status" value="1"/>
</dbReference>
<dbReference type="Proteomes" id="UP000813444">
    <property type="component" value="Unassembled WGS sequence"/>
</dbReference>
<evidence type="ECO:0000256" key="9">
    <source>
        <dbReference type="SAM" id="SignalP"/>
    </source>
</evidence>
<evidence type="ECO:0000256" key="3">
    <source>
        <dbReference type="ARBA" id="ARBA00015352"/>
    </source>
</evidence>
<evidence type="ECO:0000256" key="2">
    <source>
        <dbReference type="ARBA" id="ARBA00011799"/>
    </source>
</evidence>
<evidence type="ECO:0000256" key="4">
    <source>
        <dbReference type="ARBA" id="ARBA00022448"/>
    </source>
</evidence>
<keyword evidence="11" id="KW-1185">Reference proteome</keyword>
<evidence type="ECO:0000256" key="1">
    <source>
        <dbReference type="ARBA" id="ARBA00010588"/>
    </source>
</evidence>
<evidence type="ECO:0000313" key="10">
    <source>
        <dbReference type="EMBL" id="KAH7326601.1"/>
    </source>
</evidence>
<protein>
    <recommendedName>
        <fullName evidence="3">Nucleotide exchange factor SIL1</fullName>
    </recommendedName>
</protein>
<dbReference type="Pfam" id="PF16782">
    <property type="entry name" value="SIL1"/>
    <property type="match status" value="1"/>
</dbReference>
<keyword evidence="4" id="KW-0813">Transport</keyword>